<dbReference type="GO" id="GO:0005886">
    <property type="term" value="C:plasma membrane"/>
    <property type="evidence" value="ECO:0007669"/>
    <property type="project" value="UniProtKB-SubCell"/>
</dbReference>
<dbReference type="GO" id="GO:0140359">
    <property type="term" value="F:ABC-type transporter activity"/>
    <property type="evidence" value="ECO:0007669"/>
    <property type="project" value="InterPro"/>
</dbReference>
<feature type="transmembrane region" description="Helical" evidence="7">
    <location>
        <begin position="111"/>
        <end position="132"/>
    </location>
</feature>
<accession>A0A9X3A1K9</accession>
<feature type="domain" description="ABC transporter" evidence="8">
    <location>
        <begin position="267"/>
        <end position="469"/>
    </location>
</feature>
<feature type="transmembrane region" description="Helical" evidence="7">
    <location>
        <begin position="241"/>
        <end position="263"/>
    </location>
</feature>
<evidence type="ECO:0000313" key="10">
    <source>
        <dbReference type="EMBL" id="MCS7479774.1"/>
    </source>
</evidence>
<dbReference type="InterPro" id="IPR011527">
    <property type="entry name" value="ABC1_TM_dom"/>
</dbReference>
<evidence type="ECO:0000256" key="7">
    <source>
        <dbReference type="SAM" id="Phobius"/>
    </source>
</evidence>
<dbReference type="Gene3D" id="1.20.1560.10">
    <property type="entry name" value="ABC transporter type 1, transmembrane domain"/>
    <property type="match status" value="1"/>
</dbReference>
<keyword evidence="4 10" id="KW-0067">ATP-binding</keyword>
<keyword evidence="11" id="KW-1185">Reference proteome</keyword>
<dbReference type="Proteomes" id="UP001141259">
    <property type="component" value="Unassembled WGS sequence"/>
</dbReference>
<proteinExistence type="predicted"/>
<dbReference type="EMBL" id="JANYMP010000011">
    <property type="protein sequence ID" value="MCS7479774.1"/>
    <property type="molecule type" value="Genomic_DNA"/>
</dbReference>
<keyword evidence="2 7" id="KW-0812">Transmembrane</keyword>
<reference evidence="10" key="1">
    <citation type="submission" date="2022-08" db="EMBL/GenBank/DDBJ databases">
        <authorList>
            <person name="Tistechok S."/>
            <person name="Samborskyy M."/>
            <person name="Roman I."/>
        </authorList>
    </citation>
    <scope>NUCLEOTIDE SEQUENCE</scope>
    <source>
        <strain evidence="10">DSM 103496</strain>
    </source>
</reference>
<dbReference type="InterPro" id="IPR036640">
    <property type="entry name" value="ABC1_TM_sf"/>
</dbReference>
<protein>
    <submittedName>
        <fullName evidence="10">ATP-binding cassette domain-containing protein</fullName>
    </submittedName>
</protein>
<dbReference type="Pfam" id="PF00005">
    <property type="entry name" value="ABC_tran"/>
    <property type="match status" value="1"/>
</dbReference>
<evidence type="ECO:0000259" key="9">
    <source>
        <dbReference type="PROSITE" id="PS50929"/>
    </source>
</evidence>
<evidence type="ECO:0000313" key="11">
    <source>
        <dbReference type="Proteomes" id="UP001141259"/>
    </source>
</evidence>
<dbReference type="InterPro" id="IPR003439">
    <property type="entry name" value="ABC_transporter-like_ATP-bd"/>
</dbReference>
<evidence type="ECO:0000256" key="6">
    <source>
        <dbReference type="ARBA" id="ARBA00023136"/>
    </source>
</evidence>
<dbReference type="GO" id="GO:0016887">
    <property type="term" value="F:ATP hydrolysis activity"/>
    <property type="evidence" value="ECO:0007669"/>
    <property type="project" value="InterPro"/>
</dbReference>
<dbReference type="GO" id="GO:0034040">
    <property type="term" value="F:ATPase-coupled lipid transmembrane transporter activity"/>
    <property type="evidence" value="ECO:0007669"/>
    <property type="project" value="TreeGrafter"/>
</dbReference>
<dbReference type="InterPro" id="IPR027417">
    <property type="entry name" value="P-loop_NTPase"/>
</dbReference>
<dbReference type="PROSITE" id="PS50929">
    <property type="entry name" value="ABC_TM1F"/>
    <property type="match status" value="1"/>
</dbReference>
<comment type="subcellular location">
    <subcellularLocation>
        <location evidence="1">Cell membrane</location>
        <topology evidence="1">Multi-pass membrane protein</topology>
    </subcellularLocation>
</comment>
<feature type="transmembrane region" description="Helical" evidence="7">
    <location>
        <begin position="216"/>
        <end position="235"/>
    </location>
</feature>
<dbReference type="PANTHER" id="PTHR24221:SF653">
    <property type="entry name" value="TRANSPORT ATP-BINDING PROTEIN CYDC"/>
    <property type="match status" value="1"/>
</dbReference>
<keyword evidence="3" id="KW-0547">Nucleotide-binding</keyword>
<name>A0A9X3A1K9_9PSEU</name>
<evidence type="ECO:0000256" key="2">
    <source>
        <dbReference type="ARBA" id="ARBA00022692"/>
    </source>
</evidence>
<dbReference type="InterPro" id="IPR039421">
    <property type="entry name" value="Type_1_exporter"/>
</dbReference>
<evidence type="ECO:0000256" key="4">
    <source>
        <dbReference type="ARBA" id="ARBA00022840"/>
    </source>
</evidence>
<feature type="transmembrane region" description="Helical" evidence="7">
    <location>
        <begin position="138"/>
        <end position="159"/>
    </location>
</feature>
<dbReference type="SUPFAM" id="SSF90123">
    <property type="entry name" value="ABC transporter transmembrane region"/>
    <property type="match status" value="1"/>
</dbReference>
<evidence type="ECO:0000259" key="8">
    <source>
        <dbReference type="PROSITE" id="PS50893"/>
    </source>
</evidence>
<evidence type="ECO:0000256" key="1">
    <source>
        <dbReference type="ARBA" id="ARBA00004651"/>
    </source>
</evidence>
<evidence type="ECO:0000256" key="3">
    <source>
        <dbReference type="ARBA" id="ARBA00022741"/>
    </source>
</evidence>
<dbReference type="SUPFAM" id="SSF52540">
    <property type="entry name" value="P-loop containing nucleoside triphosphate hydrolases"/>
    <property type="match status" value="1"/>
</dbReference>
<dbReference type="GO" id="GO:0005524">
    <property type="term" value="F:ATP binding"/>
    <property type="evidence" value="ECO:0007669"/>
    <property type="project" value="UniProtKB-KW"/>
</dbReference>
<feature type="transmembrane region" description="Helical" evidence="7">
    <location>
        <begin position="38"/>
        <end position="58"/>
    </location>
</feature>
<dbReference type="AlphaFoldDB" id="A0A9X3A1K9"/>
<dbReference type="RefSeq" id="WP_259625277.1">
    <property type="nucleotide sequence ID" value="NZ_JANYMP010000011.1"/>
</dbReference>
<dbReference type="PROSITE" id="PS50893">
    <property type="entry name" value="ABC_TRANSPORTER_2"/>
    <property type="match status" value="1"/>
</dbReference>
<organism evidence="10 11">
    <name type="scientific">Umezawaea endophytica</name>
    <dbReference type="NCBI Taxonomy" id="1654476"/>
    <lineage>
        <taxon>Bacteria</taxon>
        <taxon>Bacillati</taxon>
        <taxon>Actinomycetota</taxon>
        <taxon>Actinomycetes</taxon>
        <taxon>Pseudonocardiales</taxon>
        <taxon>Pseudonocardiaceae</taxon>
        <taxon>Umezawaea</taxon>
    </lineage>
</organism>
<comment type="caution">
    <text evidence="10">The sequence shown here is derived from an EMBL/GenBank/DDBJ whole genome shotgun (WGS) entry which is preliminary data.</text>
</comment>
<feature type="domain" description="ABC transmembrane type-1" evidence="9">
    <location>
        <begin position="5"/>
        <end position="237"/>
    </location>
</feature>
<gene>
    <name evidence="10" type="ORF">NZH93_23175</name>
</gene>
<keyword evidence="5 7" id="KW-1133">Transmembrane helix</keyword>
<dbReference type="SMART" id="SM00382">
    <property type="entry name" value="AAA"/>
    <property type="match status" value="1"/>
</dbReference>
<dbReference type="Gene3D" id="3.40.50.300">
    <property type="entry name" value="P-loop containing nucleotide triphosphate hydrolases"/>
    <property type="match status" value="1"/>
</dbReference>
<evidence type="ECO:0000256" key="5">
    <source>
        <dbReference type="ARBA" id="ARBA00022989"/>
    </source>
</evidence>
<keyword evidence="6 7" id="KW-0472">Membrane</keyword>
<dbReference type="PANTHER" id="PTHR24221">
    <property type="entry name" value="ATP-BINDING CASSETTE SUB-FAMILY B"/>
    <property type="match status" value="1"/>
</dbReference>
<dbReference type="InterPro" id="IPR003593">
    <property type="entry name" value="AAA+_ATPase"/>
</dbReference>
<sequence length="481" mass="51129">MKRLALAAFAATLAELSGVALTATAVWLVVRAADQPPMAALTVAVVAVRALALSRGALRYAERLAGHDAVLRHLADLRGRVYESLLRQPVQRRGGDLVTRLVSDVDAVQDVVLRCLLPACAAGLVGAVAVLVVPALVLPVLLLGVVLPLAAFSLADSHLRALAPLRSRLAERTVALVHGAAELTAFGVLDDELARSGRVITDIATREHRATTRTGALTAVAVLIQFGTALALLSTGAPAPVVLGAVAVLEVFLPLTTAAQRWAETRGSLTRVRELLTARRPVPALTEDLPPGTRLAVVGPSGAGKTTLLSRFAVPDARGALADAHVFHTTVRANVLLAKPDATQEELDFAAHTTDLDLPWDLVVGEHGTALSGGQRQRLILTRAVLSTPPVLLLDEPVEGLPPTQADQVLHRVLSTAPSTVVLITHRLTPLAHEHFDEILVLDNGVITQRGTHATLVTTPGYYRDRWKDETSKSEYRNSYR</sequence>